<protein>
    <recommendedName>
        <fullName evidence="11">C2H2-type domain-containing protein</fullName>
    </recommendedName>
</protein>
<comment type="caution">
    <text evidence="12">The sequence shown here is derived from an EMBL/GenBank/DDBJ whole genome shotgun (WGS) entry which is preliminary data.</text>
</comment>
<dbReference type="Proteomes" id="UP000655588">
    <property type="component" value="Unassembled WGS sequence"/>
</dbReference>
<dbReference type="PANTHER" id="PTHR14196:SF12">
    <property type="entry name" value="ZINC FINGER PROTEIN 208-LIKE"/>
    <property type="match status" value="1"/>
</dbReference>
<evidence type="ECO:0000256" key="4">
    <source>
        <dbReference type="ARBA" id="ARBA00022771"/>
    </source>
</evidence>
<keyword evidence="3" id="KW-0677">Repeat</keyword>
<dbReference type="FunFam" id="3.30.160.60:FF:001289">
    <property type="entry name" value="Zinc finger protein 574"/>
    <property type="match status" value="1"/>
</dbReference>
<dbReference type="EMBL" id="WNWW01000332">
    <property type="protein sequence ID" value="KAF3426263.1"/>
    <property type="molecule type" value="Genomic_DNA"/>
</dbReference>
<dbReference type="FunFam" id="3.30.160.60:FF:000012">
    <property type="entry name" value="RB-associated KRAB zinc finger protein-like"/>
    <property type="match status" value="1"/>
</dbReference>
<dbReference type="InterPro" id="IPR036236">
    <property type="entry name" value="Znf_C2H2_sf"/>
</dbReference>
<evidence type="ECO:0000256" key="6">
    <source>
        <dbReference type="ARBA" id="ARBA00023015"/>
    </source>
</evidence>
<dbReference type="Gene3D" id="3.30.160.60">
    <property type="entry name" value="Classic Zinc Finger"/>
    <property type="match status" value="5"/>
</dbReference>
<dbReference type="GO" id="GO:0008270">
    <property type="term" value="F:zinc ion binding"/>
    <property type="evidence" value="ECO:0007669"/>
    <property type="project" value="UniProtKB-KW"/>
</dbReference>
<dbReference type="GO" id="GO:0000981">
    <property type="term" value="F:DNA-binding transcription factor activity, RNA polymerase II-specific"/>
    <property type="evidence" value="ECO:0007669"/>
    <property type="project" value="TreeGrafter"/>
</dbReference>
<keyword evidence="2" id="KW-0479">Metal-binding</keyword>
<comment type="subcellular location">
    <subcellularLocation>
        <location evidence="1">Nucleus</location>
    </subcellularLocation>
</comment>
<evidence type="ECO:0000256" key="5">
    <source>
        <dbReference type="ARBA" id="ARBA00022833"/>
    </source>
</evidence>
<feature type="domain" description="C2H2-type" evidence="11">
    <location>
        <begin position="208"/>
        <end position="235"/>
    </location>
</feature>
<evidence type="ECO:0000313" key="13">
    <source>
        <dbReference type="Proteomes" id="UP000655588"/>
    </source>
</evidence>
<dbReference type="SUPFAM" id="SSF57667">
    <property type="entry name" value="beta-beta-alpha zinc fingers"/>
    <property type="match status" value="3"/>
</dbReference>
<proteinExistence type="predicted"/>
<evidence type="ECO:0000256" key="2">
    <source>
        <dbReference type="ARBA" id="ARBA00022723"/>
    </source>
</evidence>
<dbReference type="GO" id="GO:0000977">
    <property type="term" value="F:RNA polymerase II transcription regulatory region sequence-specific DNA binding"/>
    <property type="evidence" value="ECO:0007669"/>
    <property type="project" value="TreeGrafter"/>
</dbReference>
<feature type="region of interest" description="Disordered" evidence="10">
    <location>
        <begin position="919"/>
        <end position="947"/>
    </location>
</feature>
<reference evidence="12" key="1">
    <citation type="submission" date="2019-11" db="EMBL/GenBank/DDBJ databases">
        <title>The nuclear and mitochondrial genomes of Frieseomelitta varia - a highly eusocial stingless bee (Meliponini) with a permanently sterile worker caste.</title>
        <authorList>
            <person name="Freitas F.C.P."/>
            <person name="Lourenco A.P."/>
            <person name="Nunes F.M.F."/>
            <person name="Paschoal A.R."/>
            <person name="Abreu F.C.P."/>
            <person name="Barbin F.O."/>
            <person name="Bataglia L."/>
            <person name="Cardoso-Junior C.A.M."/>
            <person name="Cervoni M.S."/>
            <person name="Silva S.R."/>
            <person name="Dalarmi F."/>
            <person name="Del Lama M.A."/>
            <person name="Depintor T.S."/>
            <person name="Ferreira K.M."/>
            <person name="Goria P.S."/>
            <person name="Jaskot M.C."/>
            <person name="Lago D.C."/>
            <person name="Luna-Lucena D."/>
            <person name="Moda L.M."/>
            <person name="Nascimento L."/>
            <person name="Pedrino M."/>
            <person name="Rabico F.O."/>
            <person name="Sanches F.C."/>
            <person name="Santos D.E."/>
            <person name="Santos C.G."/>
            <person name="Vieira J."/>
            <person name="Lopes T.F."/>
            <person name="Barchuk A.R."/>
            <person name="Hartfelder K."/>
            <person name="Simoes Z.L.P."/>
            <person name="Bitondi M.M.G."/>
            <person name="Pinheiro D.G."/>
        </authorList>
    </citation>
    <scope>NUCLEOTIDE SEQUENCE</scope>
    <source>
        <strain evidence="12">USP_RPSP 00005682</strain>
        <tissue evidence="12">Whole individual</tissue>
    </source>
</reference>
<dbReference type="Pfam" id="PF00096">
    <property type="entry name" value="zf-C2H2"/>
    <property type="match status" value="5"/>
</dbReference>
<evidence type="ECO:0000256" key="9">
    <source>
        <dbReference type="PROSITE-ProRule" id="PRU00042"/>
    </source>
</evidence>
<feature type="domain" description="C2H2-type" evidence="11">
    <location>
        <begin position="264"/>
        <end position="291"/>
    </location>
</feature>
<feature type="compositionally biased region" description="Basic and acidic residues" evidence="10">
    <location>
        <begin position="919"/>
        <end position="935"/>
    </location>
</feature>
<feature type="domain" description="C2H2-type" evidence="11">
    <location>
        <begin position="292"/>
        <end position="320"/>
    </location>
</feature>
<keyword evidence="6" id="KW-0805">Transcription regulation</keyword>
<dbReference type="SMART" id="SM00355">
    <property type="entry name" value="ZnF_C2H2"/>
    <property type="match status" value="6"/>
</dbReference>
<organism evidence="12 13">
    <name type="scientific">Frieseomelitta varia</name>
    <dbReference type="NCBI Taxonomy" id="561572"/>
    <lineage>
        <taxon>Eukaryota</taxon>
        <taxon>Metazoa</taxon>
        <taxon>Ecdysozoa</taxon>
        <taxon>Arthropoda</taxon>
        <taxon>Hexapoda</taxon>
        <taxon>Insecta</taxon>
        <taxon>Pterygota</taxon>
        <taxon>Neoptera</taxon>
        <taxon>Endopterygota</taxon>
        <taxon>Hymenoptera</taxon>
        <taxon>Apocrita</taxon>
        <taxon>Aculeata</taxon>
        <taxon>Apoidea</taxon>
        <taxon>Anthophila</taxon>
        <taxon>Apidae</taxon>
        <taxon>Frieseomelitta</taxon>
    </lineage>
</organism>
<evidence type="ECO:0000313" key="12">
    <source>
        <dbReference type="EMBL" id="KAF3426263.1"/>
    </source>
</evidence>
<dbReference type="AlphaFoldDB" id="A0A833RRS3"/>
<dbReference type="PROSITE" id="PS00028">
    <property type="entry name" value="ZINC_FINGER_C2H2_1"/>
    <property type="match status" value="6"/>
</dbReference>
<dbReference type="GO" id="GO:0005634">
    <property type="term" value="C:nucleus"/>
    <property type="evidence" value="ECO:0007669"/>
    <property type="project" value="UniProtKB-SubCell"/>
</dbReference>
<evidence type="ECO:0000259" key="11">
    <source>
        <dbReference type="PROSITE" id="PS50157"/>
    </source>
</evidence>
<sequence>MYGTSLPRWYDFMVSGLTLNLNLNVKRQKKFVLRETPYEDPQVQFTRSIPDEVISVYEVYVKEENAGSEGRNDVTVVSSLSSTNDHQLIQGDCMNLNVAIDSEVINIDGAVTKFLGKDAFKYKILDQNVNSSEDNVMVYSHPVVEEPSSSSTRLIDKDDPRSKLHFVKYLKRDGKTLKIWECGICSKEFRHQYTLMRHLPTHTDERNFKCEACGKAFRQLSTLSQHKAIHSDARPYVCEFCKKTFNRVSTLISHRKTHSEHKPHKCQVCGKGFHQKGNLRNHVFTHTNERPYKCELCGKGFNQMSNLVCHKVKAHAHAEKMQHVCGICGKEFPRRFSLRSHEEYKHGIKYRHPAGVQPSINDPNVIRNKNVRIVQLANGDRNQTIEVRDKDPLMILTPATAEDLRIAGKMNLSPTISADAADRIKAVQVKVPVVATVIQNIDTDGKINFIVEPPGPENEHESLVTALDSQFTYSEPARNEPDRQNGTVVSSAMEDCNELLELAAQGGIQFVRATEDGRYEVMTNSEARDLMAQNSHDVTILESEDADAINVVNMRGNGEVIIGDSDNQIMVLDSGSTQKSMPIDGIEILEDKDIRILDSKNLDDRFVDGISFLSHSKIDDLILGPKSLSIDGGVTVNEHEDEAIAVPSSQQELTNILSHRSDISTLSTTSQPSISSLLMKNHSSLSILNDTLPYLKSNTSLVEDLNILGSSTLDDHHSVYDAKIKLSSVFDDTEPDTGLIPISQSDMKILGSGSSNKVLGSKSNCLSSSKLFPGLNEVKILGPKNHNQEIITSQYQDVKLLSPYEQFLKNTASNTNGCDSGELNTSGGCRKEVKILGKKLGTGIITSTEEGNVVEVIEEKTKLMMDGGGGLCNSSDNTVISSLRLDRQITENGGPDSFLLQACSPCDTDFLNFENRLKDTSPAGHFERTQKDPRDSFSSTGSLPDLD</sequence>
<feature type="domain" description="C2H2-type" evidence="11">
    <location>
        <begin position="180"/>
        <end position="207"/>
    </location>
</feature>
<dbReference type="PANTHER" id="PTHR14196">
    <property type="entry name" value="ODD-SKIPPED - RELATED"/>
    <property type="match status" value="1"/>
</dbReference>
<evidence type="ECO:0000256" key="8">
    <source>
        <dbReference type="ARBA" id="ARBA00023242"/>
    </source>
</evidence>
<evidence type="ECO:0000256" key="10">
    <source>
        <dbReference type="SAM" id="MobiDB-lite"/>
    </source>
</evidence>
<dbReference type="FunFam" id="3.30.160.60:FF:000005">
    <property type="entry name" value="Zinc finger protein 14 homolog"/>
    <property type="match status" value="1"/>
</dbReference>
<keyword evidence="7" id="KW-0804">Transcription</keyword>
<keyword evidence="5" id="KW-0862">Zinc</keyword>
<feature type="domain" description="C2H2-type" evidence="11">
    <location>
        <begin position="236"/>
        <end position="263"/>
    </location>
</feature>
<name>A0A833RRS3_9HYME</name>
<dbReference type="FunFam" id="3.30.160.60:FF:000176">
    <property type="entry name" value="zinc finger protein 70"/>
    <property type="match status" value="1"/>
</dbReference>
<keyword evidence="4 9" id="KW-0863">Zinc-finger</keyword>
<evidence type="ECO:0000256" key="3">
    <source>
        <dbReference type="ARBA" id="ARBA00022737"/>
    </source>
</evidence>
<keyword evidence="13" id="KW-1185">Reference proteome</keyword>
<keyword evidence="8" id="KW-0539">Nucleus</keyword>
<evidence type="ECO:0000256" key="1">
    <source>
        <dbReference type="ARBA" id="ARBA00004123"/>
    </source>
</evidence>
<dbReference type="InterPro" id="IPR050717">
    <property type="entry name" value="C2H2-ZF_Transcription_Reg"/>
</dbReference>
<feature type="compositionally biased region" description="Polar residues" evidence="10">
    <location>
        <begin position="936"/>
        <end position="947"/>
    </location>
</feature>
<evidence type="ECO:0000256" key="7">
    <source>
        <dbReference type="ARBA" id="ARBA00023163"/>
    </source>
</evidence>
<accession>A0A833RRS3</accession>
<dbReference type="InterPro" id="IPR013087">
    <property type="entry name" value="Znf_C2H2_type"/>
</dbReference>
<feature type="domain" description="C2H2-type" evidence="11">
    <location>
        <begin position="323"/>
        <end position="346"/>
    </location>
</feature>
<dbReference type="PROSITE" id="PS50157">
    <property type="entry name" value="ZINC_FINGER_C2H2_2"/>
    <property type="match status" value="6"/>
</dbReference>
<gene>
    <name evidence="12" type="ORF">E2986_11756</name>
</gene>